<keyword evidence="4" id="KW-1185">Reference proteome</keyword>
<name>A0ABQ7S9I0_9ACAR</name>
<dbReference type="InterPro" id="IPR001849">
    <property type="entry name" value="PH_domain"/>
</dbReference>
<dbReference type="Pfam" id="PF00169">
    <property type="entry name" value="PH"/>
    <property type="match status" value="1"/>
</dbReference>
<protein>
    <recommendedName>
        <fullName evidence="2">PH domain-containing protein</fullName>
    </recommendedName>
</protein>
<proteinExistence type="predicted"/>
<dbReference type="PROSITE" id="PS50003">
    <property type="entry name" value="PH_DOMAIN"/>
    <property type="match status" value="1"/>
</dbReference>
<feature type="compositionally biased region" description="Low complexity" evidence="1">
    <location>
        <begin position="306"/>
        <end position="319"/>
    </location>
</feature>
<sequence>MLFACVCAIINKDVEPLGALAMYGLSVSMTQRSIEPNYVIRLTKSTDHQEDQQQRKAQQRAICWGSNNAHDIHAWVEHIRRAANESSRSDVYMERSLAMGRTSPLLVPSPDCLGYLHRYDSSVRRWRLRFFVLKDACLYVYRDTHSRESTGAHYLHGFRVRTKQVGERKHAFELAPPERNTRRLLLMAESELERKRLLADPPSESASQASGNSESEQKECKFLRKWRMVKNGGSPYPFSQEWSQALSSFNVTAWSEVWSSTCVGWLDPDDIIILVSVSVPVLALALILATASGDEKQEPLGAFKTRSSNSSSRQQFNSEEGQKEEEEEKEEIELSNKETQNRAVGMKCTIKFTFCTRDSGNVCGPRALDIHLTQLYDTQAPASVLVTIGSLSLSGSRNRSHSVTSDKLMVCNVELLVLVLFGHDRHASLVNSCVPLRNQGHQGSKQIFVTDGQTDKEKDLCLSVTKATEQSNERQM</sequence>
<feature type="compositionally biased region" description="Acidic residues" evidence="1">
    <location>
        <begin position="322"/>
        <end position="331"/>
    </location>
</feature>
<dbReference type="PANTHER" id="PTHR47644">
    <property type="entry name" value="AGAP008221-PA"/>
    <property type="match status" value="1"/>
</dbReference>
<feature type="region of interest" description="Disordered" evidence="1">
    <location>
        <begin position="197"/>
        <end position="218"/>
    </location>
</feature>
<evidence type="ECO:0000313" key="3">
    <source>
        <dbReference type="EMBL" id="KAG9510036.1"/>
    </source>
</evidence>
<evidence type="ECO:0000259" key="2">
    <source>
        <dbReference type="PROSITE" id="PS50003"/>
    </source>
</evidence>
<dbReference type="EMBL" id="JAIFTH010000252">
    <property type="protein sequence ID" value="KAG9510036.1"/>
    <property type="molecule type" value="Genomic_DNA"/>
</dbReference>
<feature type="compositionally biased region" description="Polar residues" evidence="1">
    <location>
        <begin position="204"/>
        <end position="214"/>
    </location>
</feature>
<dbReference type="SMART" id="SM00233">
    <property type="entry name" value="PH"/>
    <property type="match status" value="1"/>
</dbReference>
<feature type="region of interest" description="Disordered" evidence="1">
    <location>
        <begin position="299"/>
        <end position="338"/>
    </location>
</feature>
<feature type="domain" description="PH" evidence="2">
    <location>
        <begin position="109"/>
        <end position="206"/>
    </location>
</feature>
<gene>
    <name evidence="3" type="ORF">GZH46_01431</name>
</gene>
<evidence type="ECO:0000256" key="1">
    <source>
        <dbReference type="SAM" id="MobiDB-lite"/>
    </source>
</evidence>
<dbReference type="Proteomes" id="UP000825002">
    <property type="component" value="Unassembled WGS sequence"/>
</dbReference>
<dbReference type="InterPro" id="IPR011993">
    <property type="entry name" value="PH-like_dom_sf"/>
</dbReference>
<accession>A0ABQ7S9I0</accession>
<reference evidence="3 4" key="1">
    <citation type="submission" date="2020-10" db="EMBL/GenBank/DDBJ databases">
        <authorList>
            <person name="Klimov P.B."/>
            <person name="Dyachkov S.M."/>
            <person name="Chetverikov P.E."/>
        </authorList>
    </citation>
    <scope>NUCLEOTIDE SEQUENCE [LARGE SCALE GENOMIC DNA]</scope>
    <source>
        <strain evidence="3">BMOC 18-1129-001#AD2665</strain>
        <tissue evidence="3">Entire mites</tissue>
    </source>
</reference>
<organism evidence="3 4">
    <name type="scientific">Fragariocoptes setiger</name>
    <dbReference type="NCBI Taxonomy" id="1670756"/>
    <lineage>
        <taxon>Eukaryota</taxon>
        <taxon>Metazoa</taxon>
        <taxon>Ecdysozoa</taxon>
        <taxon>Arthropoda</taxon>
        <taxon>Chelicerata</taxon>
        <taxon>Arachnida</taxon>
        <taxon>Acari</taxon>
        <taxon>Acariformes</taxon>
        <taxon>Trombidiformes</taxon>
        <taxon>Prostigmata</taxon>
        <taxon>Eupodina</taxon>
        <taxon>Eriophyoidea</taxon>
        <taxon>Phytoptidae</taxon>
        <taxon>Fragariocoptes</taxon>
    </lineage>
</organism>
<dbReference type="PANTHER" id="PTHR47644:SF1">
    <property type="entry name" value="PDZ DOMAIN-CONTAINING PROTEIN"/>
    <property type="match status" value="1"/>
</dbReference>
<comment type="caution">
    <text evidence="3">The sequence shown here is derived from an EMBL/GenBank/DDBJ whole genome shotgun (WGS) entry which is preliminary data.</text>
</comment>
<dbReference type="SUPFAM" id="SSF50729">
    <property type="entry name" value="PH domain-like"/>
    <property type="match status" value="1"/>
</dbReference>
<dbReference type="Gene3D" id="2.30.29.30">
    <property type="entry name" value="Pleckstrin-homology domain (PH domain)/Phosphotyrosine-binding domain (PTB)"/>
    <property type="match status" value="1"/>
</dbReference>
<evidence type="ECO:0000313" key="4">
    <source>
        <dbReference type="Proteomes" id="UP000825002"/>
    </source>
</evidence>